<dbReference type="EMBL" id="CM042882">
    <property type="protein sequence ID" value="KAI4382243.1"/>
    <property type="molecule type" value="Genomic_DNA"/>
</dbReference>
<comment type="caution">
    <text evidence="1">The sequence shown here is derived from an EMBL/GenBank/DDBJ whole genome shotgun (WGS) entry which is preliminary data.</text>
</comment>
<reference evidence="2" key="1">
    <citation type="journal article" date="2023" name="Front. Plant Sci.">
        <title>Chromosomal-level genome assembly of Melastoma candidum provides insights into trichome evolution.</title>
        <authorList>
            <person name="Zhong Y."/>
            <person name="Wu W."/>
            <person name="Sun C."/>
            <person name="Zou P."/>
            <person name="Liu Y."/>
            <person name="Dai S."/>
            <person name="Zhou R."/>
        </authorList>
    </citation>
    <scope>NUCLEOTIDE SEQUENCE [LARGE SCALE GENOMIC DNA]</scope>
</reference>
<evidence type="ECO:0000313" key="1">
    <source>
        <dbReference type="EMBL" id="KAI4382243.1"/>
    </source>
</evidence>
<dbReference type="Proteomes" id="UP001057402">
    <property type="component" value="Chromosome 3"/>
</dbReference>
<organism evidence="1 2">
    <name type="scientific">Melastoma candidum</name>
    <dbReference type="NCBI Taxonomy" id="119954"/>
    <lineage>
        <taxon>Eukaryota</taxon>
        <taxon>Viridiplantae</taxon>
        <taxon>Streptophyta</taxon>
        <taxon>Embryophyta</taxon>
        <taxon>Tracheophyta</taxon>
        <taxon>Spermatophyta</taxon>
        <taxon>Magnoliopsida</taxon>
        <taxon>eudicotyledons</taxon>
        <taxon>Gunneridae</taxon>
        <taxon>Pentapetalae</taxon>
        <taxon>rosids</taxon>
        <taxon>malvids</taxon>
        <taxon>Myrtales</taxon>
        <taxon>Melastomataceae</taxon>
        <taxon>Melastomatoideae</taxon>
        <taxon>Melastomateae</taxon>
        <taxon>Melastoma</taxon>
    </lineage>
</organism>
<accession>A0ACB9RTA9</accession>
<gene>
    <name evidence="1" type="ORF">MLD38_008231</name>
</gene>
<evidence type="ECO:0000313" key="2">
    <source>
        <dbReference type="Proteomes" id="UP001057402"/>
    </source>
</evidence>
<sequence>MLCGNPPGTGSVAIAQASLGSMIVVMGKLGDCGYDYGYAILYYLNLNNVQTHSIRMDRKPPMITARSLFSADGLFLPFYRD</sequence>
<keyword evidence="2" id="KW-1185">Reference proteome</keyword>
<protein>
    <submittedName>
        <fullName evidence="1">Uncharacterized protein</fullName>
    </submittedName>
</protein>
<name>A0ACB9RTA9_9MYRT</name>
<proteinExistence type="predicted"/>